<reference evidence="31" key="1">
    <citation type="submission" date="2010-06" db="EMBL/GenBank/DDBJ databases">
        <authorList>
            <person name="Jiang H."/>
            <person name="Abraham K."/>
            <person name="Ali S."/>
            <person name="Alsbrooks S.L."/>
            <person name="Anim B.N."/>
            <person name="Anosike U.S."/>
            <person name="Attaway T."/>
            <person name="Bandaranaike D.P."/>
            <person name="Battles P.K."/>
            <person name="Bell S.N."/>
            <person name="Bell A.V."/>
            <person name="Beltran B."/>
            <person name="Bickham C."/>
            <person name="Bustamante Y."/>
            <person name="Caleb T."/>
            <person name="Canada A."/>
            <person name="Cardenas V."/>
            <person name="Carter K."/>
            <person name="Chacko J."/>
            <person name="Chandrabose M.N."/>
            <person name="Chavez D."/>
            <person name="Chavez A."/>
            <person name="Chen L."/>
            <person name="Chu H.-S."/>
            <person name="Claassen K.J."/>
            <person name="Cockrell R."/>
            <person name="Collins M."/>
            <person name="Cooper J.A."/>
            <person name="Cree A."/>
            <person name="Curry S.M."/>
            <person name="Da Y."/>
            <person name="Dao M.D."/>
            <person name="Das B."/>
            <person name="Davila M.-L."/>
            <person name="Davy-Carroll L."/>
            <person name="Denson S."/>
            <person name="Dinh H."/>
            <person name="Ebong V.E."/>
            <person name="Edwards J.R."/>
            <person name="Egan A."/>
            <person name="El-Daye J."/>
            <person name="Escobedo L."/>
            <person name="Fernandez S."/>
            <person name="Fernando P.R."/>
            <person name="Flagg N."/>
            <person name="Forbes L.D."/>
            <person name="Fowler R.G."/>
            <person name="Fu Q."/>
            <person name="Gabisi R.A."/>
            <person name="Ganer J."/>
            <person name="Garbino Pronczuk A."/>
            <person name="Garcia R.M."/>
            <person name="Garner T."/>
            <person name="Garrett T.E."/>
            <person name="Gonzalez D.A."/>
            <person name="Hamid H."/>
            <person name="Hawkins E.S."/>
            <person name="Hirani K."/>
            <person name="Hogues M.E."/>
            <person name="Hollins B."/>
            <person name="Hsiao C.-H."/>
            <person name="Jabil R."/>
            <person name="James M.L."/>
            <person name="Jhangiani S.N."/>
            <person name="Johnson B."/>
            <person name="Johnson Q."/>
            <person name="Joshi V."/>
            <person name="Kalu J.B."/>
            <person name="Kam C."/>
            <person name="Kashfia A."/>
            <person name="Keebler J."/>
            <person name="Kisamo H."/>
            <person name="Kovar C.L."/>
            <person name="Lago L.A."/>
            <person name="Lai C.-Y."/>
            <person name="Laidlaw J."/>
            <person name="Lara F."/>
            <person name="Le T.-K."/>
            <person name="Lee S.L."/>
            <person name="Legall F.H."/>
            <person name="Lemon S.J."/>
            <person name="Lewis L.R."/>
            <person name="Li B."/>
            <person name="Liu Y."/>
            <person name="Liu Y.-S."/>
            <person name="Lopez J."/>
            <person name="Lozado R.J."/>
            <person name="Lu J."/>
            <person name="Madu R.C."/>
            <person name="Maheshwari M."/>
            <person name="Maheshwari R."/>
            <person name="Malloy K."/>
            <person name="Martinez E."/>
            <person name="Mathew T."/>
            <person name="Mercado I.C."/>
            <person name="Mercado C."/>
            <person name="Meyer B."/>
            <person name="Montgomery K."/>
            <person name="Morgan M.B."/>
            <person name="Munidasa M."/>
            <person name="Nazareth L.V."/>
            <person name="Nelson J."/>
            <person name="Ng B.M."/>
            <person name="Nguyen N.B."/>
            <person name="Nguyen P.Q."/>
            <person name="Nguyen T."/>
            <person name="Obregon M."/>
            <person name="Okwuonu G.O."/>
            <person name="Onwere C.G."/>
            <person name="Orozco G."/>
            <person name="Parra A."/>
            <person name="Patel S."/>
            <person name="Patil S."/>
            <person name="Perez A."/>
            <person name="Perez Y."/>
            <person name="Pham C."/>
            <person name="Primus E.L."/>
            <person name="Pu L.-L."/>
            <person name="Puazo M."/>
            <person name="Qin X."/>
            <person name="Quiroz J.B."/>
            <person name="Reese J."/>
            <person name="Richards S."/>
            <person name="Rives C.M."/>
            <person name="Robberts R."/>
            <person name="Ruiz S.J."/>
            <person name="Ruiz M.J."/>
            <person name="Santibanez J."/>
            <person name="Schneider B.W."/>
            <person name="Sisson I."/>
            <person name="Smith M."/>
            <person name="Sodergren E."/>
            <person name="Song X.-Z."/>
            <person name="Song B.B."/>
            <person name="Summersgill H."/>
            <person name="Thelus R."/>
            <person name="Thornton R.D."/>
            <person name="Trejos Z.Y."/>
            <person name="Usmani K."/>
            <person name="Vattathil S."/>
            <person name="Villasana D."/>
            <person name="Walker D.L."/>
            <person name="Wang S."/>
            <person name="Wang K."/>
            <person name="White C.S."/>
            <person name="Williams A.C."/>
            <person name="Williamson J."/>
            <person name="Wilson K."/>
            <person name="Woghiren I.O."/>
            <person name="Woodworth J.R."/>
            <person name="Worley K.C."/>
            <person name="Wright R.A."/>
            <person name="Wu W."/>
            <person name="Young L."/>
            <person name="Zhang L."/>
            <person name="Zhang J."/>
            <person name="Zhu Y."/>
            <person name="Muzny D.M."/>
            <person name="Weinstock G."/>
            <person name="Gibbs R.A."/>
        </authorList>
    </citation>
    <scope>NUCLEOTIDE SEQUENCE [LARGE SCALE GENOMIC DNA]</scope>
    <source>
        <strain evidence="31">LSR1</strain>
    </source>
</reference>
<evidence type="ECO:0000256" key="9">
    <source>
        <dbReference type="ARBA" id="ARBA00022989"/>
    </source>
</evidence>
<dbReference type="GO" id="GO:0045202">
    <property type="term" value="C:synapse"/>
    <property type="evidence" value="ECO:0007669"/>
    <property type="project" value="UniProtKB-SubCell"/>
</dbReference>
<keyword evidence="12" id="KW-1015">Disulfide bond</keyword>
<dbReference type="InterPro" id="IPR001245">
    <property type="entry name" value="Ser-Thr/Tyr_kinase_cat_dom"/>
</dbReference>
<dbReference type="Pfam" id="PF07714">
    <property type="entry name" value="PK_Tyr_Ser-Thr"/>
    <property type="match status" value="1"/>
</dbReference>
<dbReference type="SMART" id="SM00408">
    <property type="entry name" value="IGc2"/>
    <property type="match status" value="1"/>
</dbReference>
<dbReference type="GO" id="GO:0043235">
    <property type="term" value="C:receptor complex"/>
    <property type="evidence" value="ECO:0007669"/>
    <property type="project" value="TreeGrafter"/>
</dbReference>
<evidence type="ECO:0000256" key="17">
    <source>
        <dbReference type="PIRSR" id="PIRSR000615-1"/>
    </source>
</evidence>
<dbReference type="PROSITE" id="PS00109">
    <property type="entry name" value="PROTEIN_KINASE_TYR"/>
    <property type="match status" value="1"/>
</dbReference>
<evidence type="ECO:0000256" key="11">
    <source>
        <dbReference type="ARBA" id="ARBA00023137"/>
    </source>
</evidence>
<evidence type="ECO:0000256" key="1">
    <source>
        <dbReference type="ARBA" id="ARBA00004479"/>
    </source>
</evidence>
<evidence type="ECO:0000259" key="27">
    <source>
        <dbReference type="PROSITE" id="PS50038"/>
    </source>
</evidence>
<feature type="region of interest" description="Disordered" evidence="23">
    <location>
        <begin position="140"/>
        <end position="163"/>
    </location>
</feature>
<dbReference type="PANTHER" id="PTHR24416">
    <property type="entry name" value="TYROSINE-PROTEIN KINASE RECEPTOR"/>
    <property type="match status" value="1"/>
</dbReference>
<dbReference type="PROSITE" id="PS00021">
    <property type="entry name" value="KRINGLE_1"/>
    <property type="match status" value="1"/>
</dbReference>
<keyword evidence="8 18" id="KW-0067">ATP-binding</keyword>
<comment type="similarity">
    <text evidence="22">Belongs to the protein kinase superfamily. Tyr protein kinase family. Insulin receptor subfamily.</text>
</comment>
<evidence type="ECO:0000256" key="3">
    <source>
        <dbReference type="ARBA" id="ARBA00022572"/>
    </source>
</evidence>
<keyword evidence="3 20" id="KW-0420">Kringle</keyword>
<dbReference type="SUPFAM" id="SSF56112">
    <property type="entry name" value="Protein kinase-like (PK-like)"/>
    <property type="match status" value="1"/>
</dbReference>
<dbReference type="OrthoDB" id="10005095at2759"/>
<evidence type="ECO:0000313" key="30">
    <source>
        <dbReference type="EnsemblMetazoa" id="XP_029344118.1"/>
    </source>
</evidence>
<dbReference type="GO" id="GO:0005524">
    <property type="term" value="F:ATP binding"/>
    <property type="evidence" value="ECO:0007669"/>
    <property type="project" value="UniProtKB-UniRule"/>
</dbReference>
<keyword evidence="6 18" id="KW-0547">Nucleotide-binding</keyword>
<feature type="domain" description="Protein kinase" evidence="26">
    <location>
        <begin position="578"/>
        <end position="841"/>
    </location>
</feature>
<feature type="binding site" evidence="19">
    <location>
        <position position="715"/>
    </location>
    <ligand>
        <name>Mg(2+)</name>
        <dbReference type="ChEBI" id="CHEBI:18420"/>
    </ligand>
</feature>
<organism evidence="30 31">
    <name type="scientific">Acyrthosiphon pisum</name>
    <name type="common">Pea aphid</name>
    <dbReference type="NCBI Taxonomy" id="7029"/>
    <lineage>
        <taxon>Eukaryota</taxon>
        <taxon>Metazoa</taxon>
        <taxon>Ecdysozoa</taxon>
        <taxon>Arthropoda</taxon>
        <taxon>Hexapoda</taxon>
        <taxon>Insecta</taxon>
        <taxon>Pterygota</taxon>
        <taxon>Neoptera</taxon>
        <taxon>Paraneoptera</taxon>
        <taxon>Hemiptera</taxon>
        <taxon>Sternorrhyncha</taxon>
        <taxon>Aphidomorpha</taxon>
        <taxon>Aphidoidea</taxon>
        <taxon>Aphididae</taxon>
        <taxon>Macrosiphini</taxon>
        <taxon>Acyrthosiphon</taxon>
    </lineage>
</organism>
<name>A0A8R2NNG1_ACYPI</name>
<evidence type="ECO:0000256" key="13">
    <source>
        <dbReference type="ARBA" id="ARBA00023170"/>
    </source>
</evidence>
<evidence type="ECO:0000256" key="8">
    <source>
        <dbReference type="ARBA" id="ARBA00022840"/>
    </source>
</evidence>
<dbReference type="InterPro" id="IPR050122">
    <property type="entry name" value="RTK"/>
</dbReference>
<dbReference type="Gene3D" id="1.10.510.10">
    <property type="entry name" value="Transferase(Phosphotransferase) domain 1"/>
    <property type="match status" value="1"/>
</dbReference>
<feature type="compositionally biased region" description="Gly residues" evidence="23">
    <location>
        <begin position="140"/>
        <end position="153"/>
    </location>
</feature>
<evidence type="ECO:0000256" key="23">
    <source>
        <dbReference type="SAM" id="MobiDB-lite"/>
    </source>
</evidence>
<keyword evidence="13 22" id="KW-0675">Receptor</keyword>
<keyword evidence="11" id="KW-0829">Tyrosine-protein kinase</keyword>
<dbReference type="InterPro" id="IPR013806">
    <property type="entry name" value="Kringle-like"/>
</dbReference>
<keyword evidence="4" id="KW-0808">Transferase</keyword>
<dbReference type="GO" id="GO:0005886">
    <property type="term" value="C:plasma membrane"/>
    <property type="evidence" value="ECO:0007669"/>
    <property type="project" value="TreeGrafter"/>
</dbReference>
<dbReference type="SUPFAM" id="SSF57440">
    <property type="entry name" value="Kringle-like"/>
    <property type="match status" value="1"/>
</dbReference>
<evidence type="ECO:0000256" key="10">
    <source>
        <dbReference type="ARBA" id="ARBA00023136"/>
    </source>
</evidence>
<evidence type="ECO:0000256" key="25">
    <source>
        <dbReference type="SAM" id="SignalP"/>
    </source>
</evidence>
<feature type="chain" id="PRO_5035759301" description="Tyrosine-protein kinase receptor" evidence="25">
    <location>
        <begin position="24"/>
        <end position="883"/>
    </location>
</feature>
<evidence type="ECO:0000313" key="31">
    <source>
        <dbReference type="Proteomes" id="UP000007819"/>
    </source>
</evidence>
<evidence type="ECO:0000256" key="21">
    <source>
        <dbReference type="PROSITE-ProRule" id="PRU10141"/>
    </source>
</evidence>
<dbReference type="Pfam" id="PF01392">
    <property type="entry name" value="Fz"/>
    <property type="match status" value="1"/>
</dbReference>
<reference evidence="30" key="2">
    <citation type="submission" date="2022-06" db="UniProtKB">
        <authorList>
            <consortium name="EnsemblMetazoa"/>
        </authorList>
    </citation>
    <scope>IDENTIFICATION</scope>
</reference>
<feature type="compositionally biased region" description="Low complexity" evidence="23">
    <location>
        <begin position="63"/>
        <end position="77"/>
    </location>
</feature>
<keyword evidence="25" id="KW-0732">Signal</keyword>
<evidence type="ECO:0000256" key="18">
    <source>
        <dbReference type="PIRSR" id="PIRSR000615-2"/>
    </source>
</evidence>
<keyword evidence="2 22" id="KW-0597">Phosphoprotein</keyword>
<keyword evidence="7" id="KW-0418">Kinase</keyword>
<dbReference type="Gene3D" id="2.60.40.10">
    <property type="entry name" value="Immunoglobulins"/>
    <property type="match status" value="1"/>
</dbReference>
<feature type="domain" description="Kringle" evidence="28">
    <location>
        <begin position="408"/>
        <end position="485"/>
    </location>
</feature>
<dbReference type="EC" id="2.7.10.1" evidence="22"/>
<keyword evidence="9 24" id="KW-1133">Transmembrane helix</keyword>
<accession>A0A8R2NNG1</accession>
<dbReference type="InterPro" id="IPR018056">
    <property type="entry name" value="Kringle_CS"/>
</dbReference>
<feature type="active site" description="Proton acceptor" evidence="17">
    <location>
        <position position="710"/>
    </location>
</feature>
<evidence type="ECO:0000256" key="22">
    <source>
        <dbReference type="RuleBase" id="RU000312"/>
    </source>
</evidence>
<comment type="caution">
    <text evidence="20">Lacks conserved residue(s) required for the propagation of feature annotation.</text>
</comment>
<dbReference type="PRINTS" id="PR00109">
    <property type="entry name" value="TYRKINASE"/>
</dbReference>
<evidence type="ECO:0000259" key="26">
    <source>
        <dbReference type="PROSITE" id="PS50011"/>
    </source>
</evidence>
<dbReference type="InterPro" id="IPR036179">
    <property type="entry name" value="Ig-like_dom_sf"/>
</dbReference>
<feature type="signal peptide" evidence="25">
    <location>
        <begin position="1"/>
        <end position="23"/>
    </location>
</feature>
<dbReference type="InterPro" id="IPR013783">
    <property type="entry name" value="Ig-like_fold"/>
</dbReference>
<evidence type="ECO:0000256" key="6">
    <source>
        <dbReference type="ARBA" id="ARBA00022741"/>
    </source>
</evidence>
<keyword evidence="19" id="KW-0479">Metal-binding</keyword>
<dbReference type="InterPro" id="IPR038178">
    <property type="entry name" value="Kringle_sf"/>
</dbReference>
<dbReference type="InterPro" id="IPR020067">
    <property type="entry name" value="Frizzled_dom"/>
</dbReference>
<dbReference type="KEGG" id="api:100163146"/>
<dbReference type="Gene3D" id="2.40.20.10">
    <property type="entry name" value="Plasminogen Kringle 4"/>
    <property type="match status" value="1"/>
</dbReference>
<keyword evidence="5 22" id="KW-0812">Transmembrane</keyword>
<dbReference type="InterPro" id="IPR002011">
    <property type="entry name" value="Tyr_kinase_rcpt_2_CS"/>
</dbReference>
<feature type="binding site" evidence="21">
    <location>
        <position position="610"/>
    </location>
    <ligand>
        <name>ATP</name>
        <dbReference type="ChEBI" id="CHEBI:30616"/>
    </ligand>
</feature>
<dbReference type="CDD" id="cd05048">
    <property type="entry name" value="PTKc_Ror"/>
    <property type="match status" value="1"/>
</dbReference>
<evidence type="ECO:0000256" key="19">
    <source>
        <dbReference type="PIRSR" id="PIRSR000615-3"/>
    </source>
</evidence>
<evidence type="ECO:0000256" key="7">
    <source>
        <dbReference type="ARBA" id="ARBA00022777"/>
    </source>
</evidence>
<evidence type="ECO:0000259" key="29">
    <source>
        <dbReference type="PROSITE" id="PS50835"/>
    </source>
</evidence>
<keyword evidence="15" id="KW-0393">Immunoglobulin domain</keyword>
<dbReference type="PROSITE" id="PS50835">
    <property type="entry name" value="IG_LIKE"/>
    <property type="match status" value="1"/>
</dbReference>
<keyword evidence="14" id="KW-0325">Glycoprotein</keyword>
<protein>
    <recommendedName>
        <fullName evidence="22">Tyrosine-protein kinase receptor</fullName>
        <ecNumber evidence="22">2.7.10.1</ecNumber>
    </recommendedName>
</protein>
<dbReference type="FunFam" id="1.10.510.10:FF:000116">
    <property type="entry name" value="inactive tyrosine-protein kinase transmembrane receptor ROR1"/>
    <property type="match status" value="1"/>
</dbReference>
<dbReference type="SMART" id="SM00409">
    <property type="entry name" value="IG"/>
    <property type="match status" value="1"/>
</dbReference>
<evidence type="ECO:0000256" key="5">
    <source>
        <dbReference type="ARBA" id="ARBA00022692"/>
    </source>
</evidence>
<dbReference type="PRINTS" id="PR00018">
    <property type="entry name" value="KRINGLE"/>
</dbReference>
<evidence type="ECO:0000256" key="12">
    <source>
        <dbReference type="ARBA" id="ARBA00023157"/>
    </source>
</evidence>
<dbReference type="Pfam" id="PF13927">
    <property type="entry name" value="Ig_3"/>
    <property type="match status" value="1"/>
</dbReference>
<keyword evidence="31" id="KW-1185">Reference proteome</keyword>
<evidence type="ECO:0000256" key="20">
    <source>
        <dbReference type="PROSITE-ProRule" id="PRU00121"/>
    </source>
</evidence>
<dbReference type="InterPro" id="IPR036790">
    <property type="entry name" value="Frizzled_dom_sf"/>
</dbReference>
<proteinExistence type="inferred from homology"/>
<evidence type="ECO:0000256" key="16">
    <source>
        <dbReference type="ARBA" id="ARBA00051243"/>
    </source>
</evidence>
<dbReference type="SMART" id="SM00130">
    <property type="entry name" value="KR"/>
    <property type="match status" value="1"/>
</dbReference>
<feature type="binding site" evidence="19">
    <location>
        <position position="728"/>
    </location>
    <ligand>
        <name>Mg(2+)</name>
        <dbReference type="ChEBI" id="CHEBI:18420"/>
    </ligand>
</feature>
<feature type="region of interest" description="Disordered" evidence="23">
    <location>
        <begin position="860"/>
        <end position="883"/>
    </location>
</feature>
<dbReference type="SUPFAM" id="SSF48726">
    <property type="entry name" value="Immunoglobulin"/>
    <property type="match status" value="1"/>
</dbReference>
<dbReference type="InterPro" id="IPR007110">
    <property type="entry name" value="Ig-like_dom"/>
</dbReference>
<dbReference type="InterPro" id="IPR020635">
    <property type="entry name" value="Tyr_kinase_cat_dom"/>
</dbReference>
<evidence type="ECO:0000256" key="15">
    <source>
        <dbReference type="ARBA" id="ARBA00023319"/>
    </source>
</evidence>
<dbReference type="InterPro" id="IPR000001">
    <property type="entry name" value="Kringle"/>
</dbReference>
<dbReference type="PROSITE" id="PS00239">
    <property type="entry name" value="RECEPTOR_TYR_KIN_II"/>
    <property type="match status" value="1"/>
</dbReference>
<dbReference type="GO" id="GO:0046872">
    <property type="term" value="F:metal ion binding"/>
    <property type="evidence" value="ECO:0007669"/>
    <property type="project" value="UniProtKB-KW"/>
</dbReference>
<dbReference type="GeneID" id="100163146"/>
<dbReference type="AlphaFoldDB" id="A0A8R2NNG1"/>
<dbReference type="GO" id="GO:0017147">
    <property type="term" value="F:Wnt-protein binding"/>
    <property type="evidence" value="ECO:0007669"/>
    <property type="project" value="TreeGrafter"/>
</dbReference>
<feature type="binding site" evidence="18">
    <location>
        <position position="714"/>
    </location>
    <ligand>
        <name>ATP</name>
        <dbReference type="ChEBI" id="CHEBI:30616"/>
    </ligand>
</feature>
<dbReference type="InterPro" id="IPR017441">
    <property type="entry name" value="Protein_kinase_ATP_BS"/>
</dbReference>
<feature type="transmembrane region" description="Helical" evidence="24">
    <location>
        <begin position="491"/>
        <end position="515"/>
    </location>
</feature>
<keyword evidence="19" id="KW-0460">Magnesium</keyword>
<dbReference type="Pfam" id="PF00051">
    <property type="entry name" value="Kringle"/>
    <property type="match status" value="1"/>
</dbReference>
<dbReference type="GO" id="GO:0004714">
    <property type="term" value="F:transmembrane receptor protein tyrosine kinase activity"/>
    <property type="evidence" value="ECO:0007669"/>
    <property type="project" value="UniProtKB-EC"/>
</dbReference>
<evidence type="ECO:0000259" key="28">
    <source>
        <dbReference type="PROSITE" id="PS50070"/>
    </source>
</evidence>
<dbReference type="SMART" id="SM00219">
    <property type="entry name" value="TyrKc"/>
    <property type="match status" value="1"/>
</dbReference>
<dbReference type="RefSeq" id="XP_029344118.1">
    <property type="nucleotide sequence ID" value="XM_029488258.1"/>
</dbReference>
<feature type="domain" description="Ig-like" evidence="29">
    <location>
        <begin position="89"/>
        <end position="211"/>
    </location>
</feature>
<dbReference type="InterPro" id="IPR008266">
    <property type="entry name" value="Tyr_kinase_AS"/>
</dbReference>
<dbReference type="PROSITE" id="PS50011">
    <property type="entry name" value="PROTEIN_KINASE_DOM"/>
    <property type="match status" value="1"/>
</dbReference>
<dbReference type="CDD" id="cd07459">
    <property type="entry name" value="CRD_TK_ROR_like"/>
    <property type="match status" value="1"/>
</dbReference>
<feature type="domain" description="FZ" evidence="27">
    <location>
        <begin position="273"/>
        <end position="396"/>
    </location>
</feature>
<dbReference type="PROSITE" id="PS50070">
    <property type="entry name" value="KRINGLE_2"/>
    <property type="match status" value="1"/>
</dbReference>
<dbReference type="PANTHER" id="PTHR24416:SF611">
    <property type="entry name" value="TYROSINE-PROTEIN KINASE TRANSMEMBRANE RECEPTOR ROR"/>
    <property type="match status" value="1"/>
</dbReference>
<evidence type="ECO:0000256" key="24">
    <source>
        <dbReference type="SAM" id="Phobius"/>
    </source>
</evidence>
<dbReference type="InterPro" id="IPR011009">
    <property type="entry name" value="Kinase-like_dom_sf"/>
</dbReference>
<dbReference type="Gene3D" id="1.10.2000.10">
    <property type="entry name" value="Frizzled cysteine-rich domain"/>
    <property type="match status" value="1"/>
</dbReference>
<dbReference type="InterPro" id="IPR000719">
    <property type="entry name" value="Prot_kinase_dom"/>
</dbReference>
<sequence>MMFRSRWTAVMLLVAVLFLSSNSQLWTPVTGSNTFIDQNTNLAEDFFPDEGEPAPNIEEYSSISNYDDYDTDTNSSTAYETDNSDVLLPKGNKTSVMHFVRQLNNITRDSGKSVKLNCEVTGEPPPLRIQWYMNEVPIGGSDGVGGGGGGDGGNSEKKSKPRLTVKRFQSRHKNGLGSRLRINKLEVHDKGFFTCKATNGIEEIQSTAILIVKVNRFSHDESSIDIPHFGFSNQYPVVLEGETKINSHLGINEQQSPLETIPELSQVLTYPICQMYQGSHCSKYLQGQNVYIPANSSQALIEGNLSSAFKVITRSTDMTPGCAKYALPSICHTAYPLCRKDRTIPKPLLVCQEDCELLENDICSQEHAIAKKHHLLGRFVNLPNCSSLPKTDCFELGIEKPEVNEDEKCYWGLGVSYRGTISSYQNLSCVRWSQQLIVKTSDYKELQGGHRFCRNPGSEESEPWCVIEMPDTGQMKKVICDVPHCMRTLQLPIFIVSTVSISLFIVLVVMVICCIRRKSKRRNSAIRRRLPPYTNQKQDIVKGKTNGLELSSLIPGSSASSQKSDKYCKVRQYALGEITFLQEIGEGAFGKVFKGQVANDMGTIIMVAIKTLKEGASAKTAADFKRETDLMGELRHPNVVCLVGMCSRPACLLFEYMVGGDLHEFLMARSPHSPNSPIAPPLNQADFMYIATQIASGMEYLCGHHYVHRDLAARNCLVAENLTVKISDFGLSRDIYSSDYYRVQSKSLLPVRWMPPESILYGKFTTESDVWSFGVVLWEVYSYGLQPYYGYSNQEVIEMIRSRQLLPCPQECPSRMYSLMMECWHEAPVRRPNFTEIHSRLRQWAAMSVSAAPTMTYSMVRPGSQSDRTGSSNVSSTCRPVNI</sequence>
<dbReference type="InterPro" id="IPR003599">
    <property type="entry name" value="Ig_sub"/>
</dbReference>
<comment type="subcellular location">
    <subcellularLocation>
        <location evidence="1">Membrane</location>
        <topology evidence="1">Single-pass type I membrane protein</topology>
    </subcellularLocation>
</comment>
<comment type="catalytic activity">
    <reaction evidence="16 22">
        <text>L-tyrosyl-[protein] + ATP = O-phospho-L-tyrosyl-[protein] + ADP + H(+)</text>
        <dbReference type="Rhea" id="RHEA:10596"/>
        <dbReference type="Rhea" id="RHEA-COMP:10136"/>
        <dbReference type="Rhea" id="RHEA-COMP:20101"/>
        <dbReference type="ChEBI" id="CHEBI:15378"/>
        <dbReference type="ChEBI" id="CHEBI:30616"/>
        <dbReference type="ChEBI" id="CHEBI:46858"/>
        <dbReference type="ChEBI" id="CHEBI:61978"/>
        <dbReference type="ChEBI" id="CHEBI:456216"/>
        <dbReference type="EC" id="2.7.10.1"/>
    </reaction>
</comment>
<dbReference type="GO" id="GO:0007169">
    <property type="term" value="P:cell surface receptor protein tyrosine kinase signaling pathway"/>
    <property type="evidence" value="ECO:0007669"/>
    <property type="project" value="InterPro"/>
</dbReference>
<dbReference type="Proteomes" id="UP000007819">
    <property type="component" value="Chromosome A1"/>
</dbReference>
<dbReference type="EnsemblMetazoa" id="XM_029488258.1">
    <property type="protein sequence ID" value="XP_029344118.1"/>
    <property type="gene ID" value="LOC100163146"/>
</dbReference>
<evidence type="ECO:0000256" key="2">
    <source>
        <dbReference type="ARBA" id="ARBA00022553"/>
    </source>
</evidence>
<dbReference type="PROSITE" id="PS50038">
    <property type="entry name" value="FZ"/>
    <property type="match status" value="1"/>
</dbReference>
<feature type="region of interest" description="Disordered" evidence="23">
    <location>
        <begin position="63"/>
        <end position="86"/>
    </location>
</feature>
<keyword evidence="10 24" id="KW-0472">Membrane</keyword>
<dbReference type="InterPro" id="IPR041775">
    <property type="entry name" value="Ror-like_CRD"/>
</dbReference>
<dbReference type="InterPro" id="IPR003598">
    <property type="entry name" value="Ig_sub2"/>
</dbReference>
<evidence type="ECO:0000256" key="14">
    <source>
        <dbReference type="ARBA" id="ARBA00023180"/>
    </source>
</evidence>
<dbReference type="Gene3D" id="3.30.200.20">
    <property type="entry name" value="Phosphorylase Kinase, domain 1"/>
    <property type="match status" value="1"/>
</dbReference>
<dbReference type="PROSITE" id="PS00107">
    <property type="entry name" value="PROTEIN_KINASE_ATP"/>
    <property type="match status" value="1"/>
</dbReference>
<evidence type="ECO:0000256" key="4">
    <source>
        <dbReference type="ARBA" id="ARBA00022679"/>
    </source>
</evidence>